<keyword evidence="3" id="KW-1185">Reference proteome</keyword>
<dbReference type="OrthoDB" id="930834at2"/>
<evidence type="ECO:0000313" key="2">
    <source>
        <dbReference type="EMBL" id="TCK85569.1"/>
    </source>
</evidence>
<evidence type="ECO:0000313" key="3">
    <source>
        <dbReference type="Proteomes" id="UP000294616"/>
    </source>
</evidence>
<dbReference type="AlphaFoldDB" id="A0A4R1M6Z4"/>
<dbReference type="Proteomes" id="UP000294616">
    <property type="component" value="Unassembled WGS sequence"/>
</dbReference>
<dbReference type="InterPro" id="IPR050312">
    <property type="entry name" value="IolE/XylAMocC-like"/>
</dbReference>
<dbReference type="RefSeq" id="WP_132221871.1">
    <property type="nucleotide sequence ID" value="NZ_SMGO01000001.1"/>
</dbReference>
<dbReference type="Pfam" id="PF01261">
    <property type="entry name" value="AP_endonuc_2"/>
    <property type="match status" value="1"/>
</dbReference>
<dbReference type="InterPro" id="IPR036237">
    <property type="entry name" value="Xyl_isomerase-like_sf"/>
</dbReference>
<feature type="domain" description="Xylose isomerase-like TIM barrel" evidence="1">
    <location>
        <begin position="62"/>
        <end position="307"/>
    </location>
</feature>
<dbReference type="InterPro" id="IPR013022">
    <property type="entry name" value="Xyl_isomerase-like_TIM-brl"/>
</dbReference>
<dbReference type="PANTHER" id="PTHR12110">
    <property type="entry name" value="HYDROXYPYRUVATE ISOMERASE"/>
    <property type="match status" value="1"/>
</dbReference>
<organism evidence="2 3">
    <name type="scientific">Albibacterium bauzanense</name>
    <dbReference type="NCBI Taxonomy" id="653929"/>
    <lineage>
        <taxon>Bacteria</taxon>
        <taxon>Pseudomonadati</taxon>
        <taxon>Bacteroidota</taxon>
        <taxon>Sphingobacteriia</taxon>
        <taxon>Sphingobacteriales</taxon>
        <taxon>Sphingobacteriaceae</taxon>
        <taxon>Albibacterium</taxon>
    </lineage>
</organism>
<keyword evidence="2" id="KW-0413">Isomerase</keyword>
<comment type="caution">
    <text evidence="2">The sequence shown here is derived from an EMBL/GenBank/DDBJ whole genome shotgun (WGS) entry which is preliminary data.</text>
</comment>
<dbReference type="PROSITE" id="PS51318">
    <property type="entry name" value="TAT"/>
    <property type="match status" value="1"/>
</dbReference>
<accession>A0A4R1M6Z4</accession>
<dbReference type="InterPro" id="IPR006311">
    <property type="entry name" value="TAT_signal"/>
</dbReference>
<name>A0A4R1M6Z4_9SPHI</name>
<protein>
    <submittedName>
        <fullName evidence="2">Sugar phosphate isomerase/epimerase</fullName>
    </submittedName>
</protein>
<dbReference type="SUPFAM" id="SSF51658">
    <property type="entry name" value="Xylose isomerase-like"/>
    <property type="match status" value="1"/>
</dbReference>
<sequence length="316" mass="34271">MTDLLLNRRQVLKTLGLTAGASLLKLPASAKETSKQTNSSFKYALNMSTIRGQKLGFVKELEVASKAGFGSVEIWIDSFQTYLKEGGTVKEAKRIIDDLGLEIENAIGFARWIVDDEAMRTAGLKQLQGEMEQLAGIGCKRVAAPPSGANGANAALLDLNVITERYIKILEMGEQTGVKPVLEMWGASPNLKKISQVLYVVTESGHKDARALLDIFHIYKGGSSFDSLAFVGKPAIDIFHVNDYPSGILPAKISEPDRIYTGDGIAPIRQALQAIKDPGKQIILSLEVFNQSYYQQDALLVAQTGLAKMKAIAEGV</sequence>
<gene>
    <name evidence="2" type="ORF">C8N28_0880</name>
</gene>
<dbReference type="EMBL" id="SMGO01000001">
    <property type="protein sequence ID" value="TCK85569.1"/>
    <property type="molecule type" value="Genomic_DNA"/>
</dbReference>
<dbReference type="PANTHER" id="PTHR12110:SF48">
    <property type="entry name" value="BLL3656 PROTEIN"/>
    <property type="match status" value="1"/>
</dbReference>
<dbReference type="Gene3D" id="3.20.20.150">
    <property type="entry name" value="Divalent-metal-dependent TIM barrel enzymes"/>
    <property type="match status" value="1"/>
</dbReference>
<evidence type="ECO:0000259" key="1">
    <source>
        <dbReference type="Pfam" id="PF01261"/>
    </source>
</evidence>
<reference evidence="2 3" key="1">
    <citation type="submission" date="2019-03" db="EMBL/GenBank/DDBJ databases">
        <title>Genomic Encyclopedia of Archaeal and Bacterial Type Strains, Phase II (KMG-II): from individual species to whole genera.</title>
        <authorList>
            <person name="Goeker M."/>
        </authorList>
    </citation>
    <scope>NUCLEOTIDE SEQUENCE [LARGE SCALE GENOMIC DNA]</scope>
    <source>
        <strain evidence="2 3">DSM 22554</strain>
    </source>
</reference>
<proteinExistence type="predicted"/>
<dbReference type="GO" id="GO:0016853">
    <property type="term" value="F:isomerase activity"/>
    <property type="evidence" value="ECO:0007669"/>
    <property type="project" value="UniProtKB-KW"/>
</dbReference>